<feature type="coiled-coil region" evidence="1">
    <location>
        <begin position="643"/>
        <end position="670"/>
    </location>
</feature>
<keyword evidence="4" id="KW-0808">Transferase</keyword>
<sequence length="941" mass="101991">MTVTSFQPLVSIIVPIYGVEDWLAACLSSVEAQTYPHWEAVLVVDGSPDGSEAIARGFAERDPRFVVHVTENGGLGAARNFGLDQARGEYVYFLDSDDTITPPTLELLVGALSGTDSEIAAGLAVDTYPRGRRSRYWTHRCRQFEGPVATHTLTEMPSLLDDHTAWAKLIHRDLIDRVGMRFPVGVHCEDIALSLRLQLDATSTSVVPVETYEHRRHEQTISADYLRARTLGDWLQEAARTVDIVVEHGDDALVRHYVGKHTLRQWWTRAERVTDFADDDLLERMETLSAAMLAALGDRPDGLLPLQAAALRFFADRGVSRRWSSLVATGGAAGDGADAVSPLLRPPSGSNPRNPARVRAIAKAALDAVALLDLEADVEAVLAAELLVSRVLVPLAALPGEGTAAALLDRARVLADALPREAYARVVRAPLAGDLPGDAVAAGFRTVLADLPLPGARVRHVRSGARGTTLRGDLATGGADLSDARFVARVRSADGTHRTVATWAAPDAHRDDRLRWQVVVPASSTPVEVDLEIERPYFGRVALPLHADADVATPDDVEVLGRRPLRLVGRDRPEARSDEPATPAGRVYTFPNWYSNPYMTMLHLEARACGYDLPGTVLHHPLVKELNDERAGGVVHLHWPSPVTEQAKDAADAERRVDELLSALEGARRRGRGVIWTVHNALPHDARFPAAAIRLHQGLADAADLVHLLTDMTLPIIGDAYRVDPAKTRLLVHSSYIGVYGAAVDPAVARAEIGADPDSRAVLFFGQLRPYKGLERLFAAATGLQDTNPVELLLAGKPAPALAPVLREVEEGPVRVTSALRFIEDAEVATWFSAADVAVLPYQKVLNSGAAHLAATYGVPVVLPSEPALVEDLGQEPWVRFFDPDDAVATITALLEDDWFRSEEAVAGARAFARRRSPEVMARGFLDLVEEADALGRARLG</sequence>
<evidence type="ECO:0000256" key="2">
    <source>
        <dbReference type="SAM" id="MobiDB-lite"/>
    </source>
</evidence>
<proteinExistence type="predicted"/>
<dbReference type="PANTHER" id="PTHR22916:SF3">
    <property type="entry name" value="UDP-GLCNAC:BETAGAL BETA-1,3-N-ACETYLGLUCOSAMINYLTRANSFERASE-LIKE PROTEIN 1"/>
    <property type="match status" value="1"/>
</dbReference>
<evidence type="ECO:0000259" key="3">
    <source>
        <dbReference type="Pfam" id="PF00535"/>
    </source>
</evidence>
<feature type="domain" description="Glycosyltransferase 2-like" evidence="3">
    <location>
        <begin position="11"/>
        <end position="144"/>
    </location>
</feature>
<evidence type="ECO:0000313" key="5">
    <source>
        <dbReference type="Proteomes" id="UP001268542"/>
    </source>
</evidence>
<dbReference type="Gene3D" id="3.40.50.2000">
    <property type="entry name" value="Glycogen Phosphorylase B"/>
    <property type="match status" value="1"/>
</dbReference>
<dbReference type="EC" id="2.4.-.-" evidence="4"/>
<gene>
    <name evidence="4" type="ORF">RDV89_10320</name>
</gene>
<dbReference type="Pfam" id="PF00535">
    <property type="entry name" value="Glycos_transf_2"/>
    <property type="match status" value="1"/>
</dbReference>
<dbReference type="PANTHER" id="PTHR22916">
    <property type="entry name" value="GLYCOSYLTRANSFERASE"/>
    <property type="match status" value="1"/>
</dbReference>
<comment type="caution">
    <text evidence="4">The sequence shown here is derived from an EMBL/GenBank/DDBJ whole genome shotgun (WGS) entry which is preliminary data.</text>
</comment>
<keyword evidence="5" id="KW-1185">Reference proteome</keyword>
<dbReference type="InterPro" id="IPR001173">
    <property type="entry name" value="Glyco_trans_2-like"/>
</dbReference>
<dbReference type="Gene3D" id="3.90.550.10">
    <property type="entry name" value="Spore Coat Polysaccharide Biosynthesis Protein SpsA, Chain A"/>
    <property type="match status" value="1"/>
</dbReference>
<keyword evidence="4" id="KW-0328">Glycosyltransferase</keyword>
<organism evidence="4 5">
    <name type="scientific">Nocardioides imazamoxiresistens</name>
    <dbReference type="NCBI Taxonomy" id="3231893"/>
    <lineage>
        <taxon>Bacteria</taxon>
        <taxon>Bacillati</taxon>
        <taxon>Actinomycetota</taxon>
        <taxon>Actinomycetes</taxon>
        <taxon>Propionibacteriales</taxon>
        <taxon>Nocardioidaceae</taxon>
        <taxon>Nocardioides</taxon>
    </lineage>
</organism>
<dbReference type="InterPro" id="IPR029044">
    <property type="entry name" value="Nucleotide-diphossugar_trans"/>
</dbReference>
<protein>
    <submittedName>
        <fullName evidence="4">Glycosyltransferase</fullName>
        <ecNumber evidence="4">2.4.-.-</ecNumber>
    </submittedName>
</protein>
<dbReference type="RefSeq" id="WP_315732957.1">
    <property type="nucleotide sequence ID" value="NZ_JAVYII010000004.1"/>
</dbReference>
<feature type="region of interest" description="Disordered" evidence="2">
    <location>
        <begin position="330"/>
        <end position="354"/>
    </location>
</feature>
<dbReference type="CDD" id="cd00761">
    <property type="entry name" value="Glyco_tranf_GTA_type"/>
    <property type="match status" value="1"/>
</dbReference>
<dbReference type="EMBL" id="JAVYII010000004">
    <property type="protein sequence ID" value="MDT9593461.1"/>
    <property type="molecule type" value="Genomic_DNA"/>
</dbReference>
<evidence type="ECO:0000256" key="1">
    <source>
        <dbReference type="SAM" id="Coils"/>
    </source>
</evidence>
<dbReference type="SUPFAM" id="SSF53448">
    <property type="entry name" value="Nucleotide-diphospho-sugar transferases"/>
    <property type="match status" value="1"/>
</dbReference>
<dbReference type="SUPFAM" id="SSF53756">
    <property type="entry name" value="UDP-Glycosyltransferase/glycogen phosphorylase"/>
    <property type="match status" value="1"/>
</dbReference>
<name>A0ABU3PW92_9ACTN</name>
<reference evidence="4 5" key="1">
    <citation type="submission" date="2023-08" db="EMBL/GenBank/DDBJ databases">
        <title>Nocardioides seae sp. nov., a bacterium isolated from a soil.</title>
        <authorList>
            <person name="Wang X."/>
        </authorList>
    </citation>
    <scope>NUCLEOTIDE SEQUENCE [LARGE SCALE GENOMIC DNA]</scope>
    <source>
        <strain evidence="4 5">YZH12</strain>
    </source>
</reference>
<dbReference type="Proteomes" id="UP001268542">
    <property type="component" value="Unassembled WGS sequence"/>
</dbReference>
<keyword evidence="1" id="KW-0175">Coiled coil</keyword>
<dbReference type="GO" id="GO:0016757">
    <property type="term" value="F:glycosyltransferase activity"/>
    <property type="evidence" value="ECO:0007669"/>
    <property type="project" value="UniProtKB-KW"/>
</dbReference>
<accession>A0ABU3PW92</accession>
<dbReference type="Pfam" id="PF13692">
    <property type="entry name" value="Glyco_trans_1_4"/>
    <property type="match status" value="1"/>
</dbReference>
<evidence type="ECO:0000313" key="4">
    <source>
        <dbReference type="EMBL" id="MDT9593461.1"/>
    </source>
</evidence>